<evidence type="ECO:0000313" key="3">
    <source>
        <dbReference type="Proteomes" id="UP001610446"/>
    </source>
</evidence>
<evidence type="ECO:0000256" key="1">
    <source>
        <dbReference type="SAM" id="MobiDB-lite"/>
    </source>
</evidence>
<comment type="caution">
    <text evidence="2">The sequence shown here is derived from an EMBL/GenBank/DDBJ whole genome shotgun (WGS) entry which is preliminary data.</text>
</comment>
<evidence type="ECO:0000313" key="2">
    <source>
        <dbReference type="EMBL" id="KAL2824073.1"/>
    </source>
</evidence>
<feature type="compositionally biased region" description="Polar residues" evidence="1">
    <location>
        <begin position="10"/>
        <end position="19"/>
    </location>
</feature>
<keyword evidence="3" id="KW-1185">Reference proteome</keyword>
<organism evidence="2 3">
    <name type="scientific">Aspergillus pseudoustus</name>
    <dbReference type="NCBI Taxonomy" id="1810923"/>
    <lineage>
        <taxon>Eukaryota</taxon>
        <taxon>Fungi</taxon>
        <taxon>Dikarya</taxon>
        <taxon>Ascomycota</taxon>
        <taxon>Pezizomycotina</taxon>
        <taxon>Eurotiomycetes</taxon>
        <taxon>Eurotiomycetidae</taxon>
        <taxon>Eurotiales</taxon>
        <taxon>Aspergillaceae</taxon>
        <taxon>Aspergillus</taxon>
        <taxon>Aspergillus subgen. Nidulantes</taxon>
    </lineage>
</organism>
<gene>
    <name evidence="2" type="ORF">BJY01DRAFT_230573</name>
</gene>
<accession>A0ABR4I8K8</accession>
<proteinExistence type="predicted"/>
<reference evidence="2 3" key="1">
    <citation type="submission" date="2024-07" db="EMBL/GenBank/DDBJ databases">
        <title>Section-level genome sequencing and comparative genomics of Aspergillus sections Usti and Cavernicolus.</title>
        <authorList>
            <consortium name="Lawrence Berkeley National Laboratory"/>
            <person name="Nybo J.L."/>
            <person name="Vesth T.C."/>
            <person name="Theobald S."/>
            <person name="Frisvad J.C."/>
            <person name="Larsen T.O."/>
            <person name="Kjaerboelling I."/>
            <person name="Rothschild-Mancinelli K."/>
            <person name="Lyhne E.K."/>
            <person name="Kogle M.E."/>
            <person name="Barry K."/>
            <person name="Clum A."/>
            <person name="Na H."/>
            <person name="Ledsgaard L."/>
            <person name="Lin J."/>
            <person name="Lipzen A."/>
            <person name="Kuo A."/>
            <person name="Riley R."/>
            <person name="Mondo S."/>
            <person name="Labutti K."/>
            <person name="Haridas S."/>
            <person name="Pangalinan J."/>
            <person name="Salamov A.A."/>
            <person name="Simmons B.A."/>
            <person name="Magnuson J.K."/>
            <person name="Chen J."/>
            <person name="Drula E."/>
            <person name="Henrissat B."/>
            <person name="Wiebenga A."/>
            <person name="Lubbers R.J."/>
            <person name="Gomes A.C."/>
            <person name="Makela M.R."/>
            <person name="Stajich J."/>
            <person name="Grigoriev I.V."/>
            <person name="Mortensen U.H."/>
            <person name="De Vries R.P."/>
            <person name="Baker S.E."/>
            <person name="Andersen M.R."/>
        </authorList>
    </citation>
    <scope>NUCLEOTIDE SEQUENCE [LARGE SCALE GENOMIC DNA]</scope>
    <source>
        <strain evidence="2 3">CBS 123904</strain>
    </source>
</reference>
<dbReference type="EMBL" id="JBFXLU010000587">
    <property type="protein sequence ID" value="KAL2824073.1"/>
    <property type="molecule type" value="Genomic_DNA"/>
</dbReference>
<sequence length="52" mass="5682">MPPFTMGYYGNTQFQQSAGPPQGAPLPQNSIPVMRPPGTGLGGYPQPYYFNY</sequence>
<dbReference type="Proteomes" id="UP001610446">
    <property type="component" value="Unassembled WGS sequence"/>
</dbReference>
<feature type="region of interest" description="Disordered" evidence="1">
    <location>
        <begin position="1"/>
        <end position="42"/>
    </location>
</feature>
<name>A0ABR4I8K8_9EURO</name>
<protein>
    <submittedName>
        <fullName evidence="2">Uncharacterized protein</fullName>
    </submittedName>
</protein>